<comment type="cofactor">
    <cofactor evidence="10">
        <name>heme</name>
        <dbReference type="ChEBI" id="CHEBI:30413"/>
    </cofactor>
</comment>
<evidence type="ECO:0000256" key="7">
    <source>
        <dbReference type="ARBA" id="ARBA00023004"/>
    </source>
</evidence>
<dbReference type="GO" id="GO:0016709">
    <property type="term" value="F:oxidoreductase activity, acting on paired donors, with incorporation or reduction of molecular oxygen, NAD(P)H as one donor, and incorporation of one atom of oxygen"/>
    <property type="evidence" value="ECO:0007669"/>
    <property type="project" value="TreeGrafter"/>
</dbReference>
<dbReference type="Gene3D" id="1.10.630.10">
    <property type="entry name" value="Cytochrome P450"/>
    <property type="match status" value="1"/>
</dbReference>
<dbReference type="AlphaFoldDB" id="A0AB40CEP4"/>
<protein>
    <submittedName>
        <fullName evidence="14">Cytochrome P450 89A2-like</fullName>
    </submittedName>
</protein>
<proteinExistence type="inferred from homology"/>
<dbReference type="RefSeq" id="XP_039138390.1">
    <property type="nucleotide sequence ID" value="XM_039282456.1"/>
</dbReference>
<accession>A0AB40CEP4</accession>
<dbReference type="InterPro" id="IPR002401">
    <property type="entry name" value="Cyt_P450_E_grp-I"/>
</dbReference>
<name>A0AB40CEP4_DIOCR</name>
<keyword evidence="8 11" id="KW-0503">Monooxygenase</keyword>
<dbReference type="SUPFAM" id="SSF48264">
    <property type="entry name" value="Cytochrome P450"/>
    <property type="match status" value="1"/>
</dbReference>
<evidence type="ECO:0000313" key="14">
    <source>
        <dbReference type="RefSeq" id="XP_039138390.1"/>
    </source>
</evidence>
<evidence type="ECO:0000256" key="9">
    <source>
        <dbReference type="ARBA" id="ARBA00023136"/>
    </source>
</evidence>
<dbReference type="Proteomes" id="UP001515500">
    <property type="component" value="Chromosome 1"/>
</dbReference>
<evidence type="ECO:0000256" key="5">
    <source>
        <dbReference type="ARBA" id="ARBA00022989"/>
    </source>
</evidence>
<dbReference type="CDD" id="cd11075">
    <property type="entry name" value="CYP77_89"/>
    <property type="match status" value="1"/>
</dbReference>
<feature type="binding site" description="axial binding residue" evidence="10">
    <location>
        <position position="462"/>
    </location>
    <ligand>
        <name>heme</name>
        <dbReference type="ChEBI" id="CHEBI:30413"/>
    </ligand>
    <ligandPart>
        <name>Fe</name>
        <dbReference type="ChEBI" id="CHEBI:18248"/>
    </ligandPart>
</feature>
<dbReference type="GO" id="GO:0020037">
    <property type="term" value="F:heme binding"/>
    <property type="evidence" value="ECO:0007669"/>
    <property type="project" value="InterPro"/>
</dbReference>
<keyword evidence="3 12" id="KW-0812">Transmembrane</keyword>
<evidence type="ECO:0000256" key="4">
    <source>
        <dbReference type="ARBA" id="ARBA00022723"/>
    </source>
</evidence>
<evidence type="ECO:0000256" key="10">
    <source>
        <dbReference type="PIRSR" id="PIRSR602401-1"/>
    </source>
</evidence>
<keyword evidence="9 12" id="KW-0472">Membrane</keyword>
<dbReference type="PROSITE" id="PS00086">
    <property type="entry name" value="CYTOCHROME_P450"/>
    <property type="match status" value="1"/>
</dbReference>
<dbReference type="PANTHER" id="PTHR24298:SF800">
    <property type="entry name" value="CYTOCHROME P450 89A2-RELATED"/>
    <property type="match status" value="1"/>
</dbReference>
<feature type="transmembrane region" description="Helical" evidence="12">
    <location>
        <begin position="6"/>
        <end position="26"/>
    </location>
</feature>
<comment type="similarity">
    <text evidence="11">Belongs to the cytochrome P450 family.</text>
</comment>
<keyword evidence="4 10" id="KW-0479">Metal-binding</keyword>
<dbReference type="GO" id="GO:0016020">
    <property type="term" value="C:membrane"/>
    <property type="evidence" value="ECO:0007669"/>
    <property type="project" value="UniProtKB-SubCell"/>
</dbReference>
<dbReference type="FunFam" id="1.10.630.10:FF:000012">
    <property type="entry name" value="Cytochrome P450 family protein"/>
    <property type="match status" value="1"/>
</dbReference>
<reference evidence="13" key="1">
    <citation type="submission" date="2025-05" db="UniProtKB">
        <authorList>
            <consortium name="RefSeq"/>
        </authorList>
    </citation>
    <scope>NUCLEOTIDE SEQUENCE [LARGE SCALE GENOMIC DNA]</scope>
</reference>
<dbReference type="InterPro" id="IPR001128">
    <property type="entry name" value="Cyt_P450"/>
</dbReference>
<keyword evidence="6 11" id="KW-0560">Oxidoreductase</keyword>
<comment type="subcellular location">
    <subcellularLocation>
        <location evidence="1">Membrane</location>
        <topology evidence="1">Single-pass membrane protein</topology>
    </subcellularLocation>
</comment>
<organism evidence="13 14">
    <name type="scientific">Dioscorea cayennensis subsp. rotundata</name>
    <name type="common">White Guinea yam</name>
    <name type="synonym">Dioscorea rotundata</name>
    <dbReference type="NCBI Taxonomy" id="55577"/>
    <lineage>
        <taxon>Eukaryota</taxon>
        <taxon>Viridiplantae</taxon>
        <taxon>Streptophyta</taxon>
        <taxon>Embryophyta</taxon>
        <taxon>Tracheophyta</taxon>
        <taxon>Spermatophyta</taxon>
        <taxon>Magnoliopsida</taxon>
        <taxon>Liliopsida</taxon>
        <taxon>Dioscoreales</taxon>
        <taxon>Dioscoreaceae</taxon>
        <taxon>Dioscorea</taxon>
    </lineage>
</organism>
<dbReference type="InterPro" id="IPR017972">
    <property type="entry name" value="Cyt_P450_CS"/>
</dbReference>
<evidence type="ECO:0000256" key="8">
    <source>
        <dbReference type="ARBA" id="ARBA00023033"/>
    </source>
</evidence>
<dbReference type="GeneID" id="120275735"/>
<evidence type="ECO:0000256" key="12">
    <source>
        <dbReference type="SAM" id="Phobius"/>
    </source>
</evidence>
<keyword evidence="2 10" id="KW-0349">Heme</keyword>
<dbReference type="GO" id="GO:0005506">
    <property type="term" value="F:iron ion binding"/>
    <property type="evidence" value="ECO:0007669"/>
    <property type="project" value="InterPro"/>
</dbReference>
<dbReference type="PANTHER" id="PTHR24298">
    <property type="entry name" value="FLAVONOID 3'-MONOOXYGENASE-RELATED"/>
    <property type="match status" value="1"/>
</dbReference>
<dbReference type="Pfam" id="PF00067">
    <property type="entry name" value="p450"/>
    <property type="match status" value="1"/>
</dbReference>
<dbReference type="PRINTS" id="PR00463">
    <property type="entry name" value="EP450I"/>
</dbReference>
<dbReference type="InterPro" id="IPR036396">
    <property type="entry name" value="Cyt_P450_sf"/>
</dbReference>
<gene>
    <name evidence="14" type="primary">LOC120275735</name>
</gene>
<evidence type="ECO:0000256" key="6">
    <source>
        <dbReference type="ARBA" id="ARBA00023002"/>
    </source>
</evidence>
<evidence type="ECO:0000256" key="2">
    <source>
        <dbReference type="ARBA" id="ARBA00022617"/>
    </source>
</evidence>
<dbReference type="PRINTS" id="PR00385">
    <property type="entry name" value="P450"/>
</dbReference>
<sequence length="524" mass="60240">MMLNWLVISTTTLFIIIISTIIIFFFKTLNNAGLPPGPTAIPIIGNLHWLWTSFTNIEPFLRDLHARLGPIVTLRIGSRLTIFIADRHLAHEALVTQGAIFADRPTALPAIRVFNSNQHNISSASYGPLWRHLRRNLISEILHSSRVKLFSNGRQWVLNILTDKIRASAEANNGVVLDFKQNLQFSMFCLLVLMCYGEKLDEKAIRDIETAERNWLLYSNKLNVFAFVPRISKLIFRKRWNTAMDLRQKQRDIIIPLIRTREKHKDKQNKQGRSDDEKERFVYSYLDSLLDVKLAEEGNRKLDDHELVTICSEFLIAGTDTTATALEWIMANLVKQPEIQAKLFDEIQGVVGSEAEEVKEEELHKMPYLKAVVLEGLRRHPPGHFVLPHTVTEDVKLNGYVIPKGASVNFMVAEMGRDEKVWENPMEFRPERFMEGGEGEGVDITGTKGIKMMPFGVGRRICPGLTLAMLHLEYFVVNLIKEFEWKAVDEKEIDLVQEKSEFTIVMKNTFHARVIPRKCNIYFK</sequence>
<reference evidence="14" key="2">
    <citation type="submission" date="2025-08" db="UniProtKB">
        <authorList>
            <consortium name="RefSeq"/>
        </authorList>
    </citation>
    <scope>IDENTIFICATION</scope>
</reference>
<evidence type="ECO:0000256" key="1">
    <source>
        <dbReference type="ARBA" id="ARBA00004167"/>
    </source>
</evidence>
<evidence type="ECO:0000256" key="3">
    <source>
        <dbReference type="ARBA" id="ARBA00022692"/>
    </source>
</evidence>
<keyword evidence="5 12" id="KW-1133">Transmembrane helix</keyword>
<keyword evidence="7 10" id="KW-0408">Iron</keyword>
<evidence type="ECO:0000256" key="11">
    <source>
        <dbReference type="RuleBase" id="RU000461"/>
    </source>
</evidence>
<keyword evidence="13" id="KW-1185">Reference proteome</keyword>
<dbReference type="InterPro" id="IPR051103">
    <property type="entry name" value="Plant_metabolite_P450s"/>
</dbReference>
<evidence type="ECO:0000313" key="13">
    <source>
        <dbReference type="Proteomes" id="UP001515500"/>
    </source>
</evidence>